<dbReference type="GO" id="GO:0004984">
    <property type="term" value="F:olfactory receptor activity"/>
    <property type="evidence" value="ECO:0007669"/>
    <property type="project" value="InterPro"/>
</dbReference>
<dbReference type="PRINTS" id="PR00237">
    <property type="entry name" value="GPCRRHODOPSN"/>
</dbReference>
<keyword evidence="10 11" id="KW-0807">Transducer</keyword>
<evidence type="ECO:0000313" key="15">
    <source>
        <dbReference type="Proteomes" id="UP000824782"/>
    </source>
</evidence>
<dbReference type="PRINTS" id="PR00245">
    <property type="entry name" value="OLFACTORYR"/>
</dbReference>
<protein>
    <recommendedName>
        <fullName evidence="12">Olfactory receptor</fullName>
    </recommendedName>
</protein>
<dbReference type="GO" id="GO:0005886">
    <property type="term" value="C:plasma membrane"/>
    <property type="evidence" value="ECO:0007669"/>
    <property type="project" value="UniProtKB-SubCell"/>
</dbReference>
<keyword evidence="5 12" id="KW-0552">Olfaction</keyword>
<feature type="domain" description="G-protein coupled receptors family 1 profile" evidence="13">
    <location>
        <begin position="42"/>
        <end position="291"/>
    </location>
</feature>
<accession>A0AAV7BH73</accession>
<evidence type="ECO:0000259" key="13">
    <source>
        <dbReference type="PROSITE" id="PS50262"/>
    </source>
</evidence>
<dbReference type="CDD" id="cd13954">
    <property type="entry name" value="7tmA_OR"/>
    <property type="match status" value="1"/>
</dbReference>
<reference evidence="14" key="1">
    <citation type="thesis" date="2020" institute="ProQuest LLC" country="789 East Eisenhower Parkway, Ann Arbor, MI, USA">
        <title>Comparative Genomics and Chromosome Evolution.</title>
        <authorList>
            <person name="Mudd A.B."/>
        </authorList>
    </citation>
    <scope>NUCLEOTIDE SEQUENCE</scope>
    <source>
        <strain evidence="14">237g6f4</strain>
        <tissue evidence="14">Blood</tissue>
    </source>
</reference>
<dbReference type="InterPro" id="IPR017452">
    <property type="entry name" value="GPCR_Rhodpsn_7TM"/>
</dbReference>
<comment type="subcellular location">
    <subcellularLocation>
        <location evidence="1 12">Cell membrane</location>
        <topology evidence="1 12">Multi-pass membrane protein</topology>
    </subcellularLocation>
</comment>
<dbReference type="PROSITE" id="PS50262">
    <property type="entry name" value="G_PROTEIN_RECEP_F1_2"/>
    <property type="match status" value="1"/>
</dbReference>
<evidence type="ECO:0000256" key="12">
    <source>
        <dbReference type="RuleBase" id="RU363047"/>
    </source>
</evidence>
<feature type="transmembrane region" description="Helical" evidence="12">
    <location>
        <begin position="141"/>
        <end position="159"/>
    </location>
</feature>
<dbReference type="InterPro" id="IPR000725">
    <property type="entry name" value="Olfact_rcpt"/>
</dbReference>
<keyword evidence="4 11" id="KW-0812">Transmembrane</keyword>
<dbReference type="Proteomes" id="UP000824782">
    <property type="component" value="Unassembled WGS sequence"/>
</dbReference>
<evidence type="ECO:0000256" key="1">
    <source>
        <dbReference type="ARBA" id="ARBA00004651"/>
    </source>
</evidence>
<evidence type="ECO:0000313" key="14">
    <source>
        <dbReference type="EMBL" id="KAG8571963.1"/>
    </source>
</evidence>
<evidence type="ECO:0000256" key="11">
    <source>
        <dbReference type="RuleBase" id="RU000688"/>
    </source>
</evidence>
<keyword evidence="15" id="KW-1185">Reference proteome</keyword>
<keyword evidence="2 12" id="KW-1003">Cell membrane</keyword>
<dbReference type="PROSITE" id="PS00237">
    <property type="entry name" value="G_PROTEIN_RECEP_F1_1"/>
    <property type="match status" value="1"/>
</dbReference>
<keyword evidence="7 11" id="KW-0297">G-protein coupled receptor</keyword>
<organism evidence="14 15">
    <name type="scientific">Engystomops pustulosus</name>
    <name type="common">Tungara frog</name>
    <name type="synonym">Physalaemus pustulosus</name>
    <dbReference type="NCBI Taxonomy" id="76066"/>
    <lineage>
        <taxon>Eukaryota</taxon>
        <taxon>Metazoa</taxon>
        <taxon>Chordata</taxon>
        <taxon>Craniata</taxon>
        <taxon>Vertebrata</taxon>
        <taxon>Euteleostomi</taxon>
        <taxon>Amphibia</taxon>
        <taxon>Batrachia</taxon>
        <taxon>Anura</taxon>
        <taxon>Neobatrachia</taxon>
        <taxon>Hyloidea</taxon>
        <taxon>Leptodactylidae</taxon>
        <taxon>Leiuperinae</taxon>
        <taxon>Engystomops</taxon>
    </lineage>
</organism>
<evidence type="ECO:0000256" key="3">
    <source>
        <dbReference type="ARBA" id="ARBA00022606"/>
    </source>
</evidence>
<dbReference type="GO" id="GO:0004930">
    <property type="term" value="F:G protein-coupled receptor activity"/>
    <property type="evidence" value="ECO:0007669"/>
    <property type="project" value="UniProtKB-KW"/>
</dbReference>
<evidence type="ECO:0000256" key="9">
    <source>
        <dbReference type="ARBA" id="ARBA00023170"/>
    </source>
</evidence>
<keyword evidence="3 12" id="KW-0716">Sensory transduction</keyword>
<feature type="transmembrane region" description="Helical" evidence="12">
    <location>
        <begin position="273"/>
        <end position="293"/>
    </location>
</feature>
<feature type="transmembrane region" description="Helical" evidence="12">
    <location>
        <begin position="28"/>
        <end position="48"/>
    </location>
</feature>
<comment type="caution">
    <text evidence="14">The sequence shown here is derived from an EMBL/GenBank/DDBJ whole genome shotgun (WGS) entry which is preliminary data.</text>
</comment>
<dbReference type="FunFam" id="1.20.1070.10:FF:000015">
    <property type="entry name" value="Olfactory receptor"/>
    <property type="match status" value="1"/>
</dbReference>
<sequence>MEKKNRSHPAEFILCGLLYSNSKSDPPLFYTFTFTYILSLLGNLTIIVTISLSSTLQTPMYFFLTNLSILDICCISITVPKMLYNFAVESYTILFHECVIQLYLFTWIEISELLLLTYMAFDRYTAICKPLHYTLIITRKVCFQAVITVWTLGAFSSAAHTSVTFSLSFCTNKEINHFFCEIPSLLKLSCTDTTLNEMFTLVTDVFLGIMCFVFISISYYFILLSITHIHSSEGKKKATSTCTSHIMVVIIYYGTLFVAYIKPQSGFFYNQDKILSVIYAVFVPLINPLIYTLRNRDMTHAIVKLYYKITLTTK</sequence>
<evidence type="ECO:0000256" key="5">
    <source>
        <dbReference type="ARBA" id="ARBA00022725"/>
    </source>
</evidence>
<feature type="transmembrane region" description="Helical" evidence="12">
    <location>
        <begin position="205"/>
        <end position="226"/>
    </location>
</feature>
<evidence type="ECO:0000256" key="8">
    <source>
        <dbReference type="ARBA" id="ARBA00023136"/>
    </source>
</evidence>
<keyword evidence="8 12" id="KW-0472">Membrane</keyword>
<feature type="transmembrane region" description="Helical" evidence="12">
    <location>
        <begin position="99"/>
        <end position="121"/>
    </location>
</feature>
<proteinExistence type="inferred from homology"/>
<keyword evidence="9 11" id="KW-0675">Receptor</keyword>
<feature type="transmembrane region" description="Helical" evidence="12">
    <location>
        <begin position="60"/>
        <end position="79"/>
    </location>
</feature>
<evidence type="ECO:0000256" key="7">
    <source>
        <dbReference type="ARBA" id="ARBA00023040"/>
    </source>
</evidence>
<evidence type="ECO:0000256" key="6">
    <source>
        <dbReference type="ARBA" id="ARBA00022989"/>
    </source>
</evidence>
<dbReference type="Pfam" id="PF13853">
    <property type="entry name" value="7tm_4"/>
    <property type="match status" value="1"/>
</dbReference>
<feature type="transmembrane region" description="Helical" evidence="12">
    <location>
        <begin position="238"/>
        <end position="261"/>
    </location>
</feature>
<dbReference type="PANTHER" id="PTHR26453">
    <property type="entry name" value="OLFACTORY RECEPTOR"/>
    <property type="match status" value="1"/>
</dbReference>
<evidence type="ECO:0000256" key="4">
    <source>
        <dbReference type="ARBA" id="ARBA00022692"/>
    </source>
</evidence>
<evidence type="ECO:0000256" key="10">
    <source>
        <dbReference type="ARBA" id="ARBA00023224"/>
    </source>
</evidence>
<dbReference type="InterPro" id="IPR000276">
    <property type="entry name" value="GPCR_Rhodpsn"/>
</dbReference>
<comment type="similarity">
    <text evidence="11">Belongs to the G-protein coupled receptor 1 family.</text>
</comment>
<dbReference type="SUPFAM" id="SSF81321">
    <property type="entry name" value="Family A G protein-coupled receptor-like"/>
    <property type="match status" value="1"/>
</dbReference>
<keyword evidence="6 12" id="KW-1133">Transmembrane helix</keyword>
<dbReference type="EMBL" id="WNYA01000005">
    <property type="protein sequence ID" value="KAG8571963.1"/>
    <property type="molecule type" value="Genomic_DNA"/>
</dbReference>
<dbReference type="Gene3D" id="1.20.1070.10">
    <property type="entry name" value="Rhodopsin 7-helix transmembrane proteins"/>
    <property type="match status" value="1"/>
</dbReference>
<gene>
    <name evidence="14" type="ORF">GDO81_011851</name>
</gene>
<name>A0AAV7BH73_ENGPU</name>
<dbReference type="AlphaFoldDB" id="A0AAV7BH73"/>
<evidence type="ECO:0000256" key="2">
    <source>
        <dbReference type="ARBA" id="ARBA00022475"/>
    </source>
</evidence>